<dbReference type="InterPro" id="IPR033989">
    <property type="entry name" value="CD209-like_CTLD"/>
</dbReference>
<dbReference type="SMART" id="SM00034">
    <property type="entry name" value="CLECT"/>
    <property type="match status" value="1"/>
</dbReference>
<accession>A0A3Q0R664</accession>
<dbReference type="SUPFAM" id="SSF56436">
    <property type="entry name" value="C-type lectin-like"/>
    <property type="match status" value="1"/>
</dbReference>
<name>A0A3Q0R664_AMPCI</name>
<dbReference type="InterPro" id="IPR016186">
    <property type="entry name" value="C-type_lectin-like/link_sf"/>
</dbReference>
<dbReference type="InterPro" id="IPR016187">
    <property type="entry name" value="CTDL_fold"/>
</dbReference>
<keyword evidence="1" id="KW-0430">Lectin</keyword>
<dbReference type="PROSITE" id="PS00615">
    <property type="entry name" value="C_TYPE_LECTIN_1"/>
    <property type="match status" value="1"/>
</dbReference>
<dbReference type="AlphaFoldDB" id="A0A3Q0R664"/>
<protein>
    <recommendedName>
        <fullName evidence="3">C-type lectin domain-containing protein</fullName>
    </recommendedName>
</protein>
<dbReference type="Ensembl" id="ENSACIT00000007805.1">
    <property type="protein sequence ID" value="ENSACIP00000007584.1"/>
    <property type="gene ID" value="ENSACIG00000005944.1"/>
</dbReference>
<evidence type="ECO:0000256" key="1">
    <source>
        <dbReference type="ARBA" id="ARBA00022734"/>
    </source>
</evidence>
<feature type="domain" description="C-type lectin" evidence="3">
    <location>
        <begin position="95"/>
        <end position="209"/>
    </location>
</feature>
<organism evidence="4 5">
    <name type="scientific">Amphilophus citrinellus</name>
    <name type="common">Midas cichlid</name>
    <name type="synonym">Cichlasoma citrinellum</name>
    <dbReference type="NCBI Taxonomy" id="61819"/>
    <lineage>
        <taxon>Eukaryota</taxon>
        <taxon>Metazoa</taxon>
        <taxon>Chordata</taxon>
        <taxon>Craniata</taxon>
        <taxon>Vertebrata</taxon>
        <taxon>Euteleostomi</taxon>
        <taxon>Actinopterygii</taxon>
        <taxon>Neopterygii</taxon>
        <taxon>Teleostei</taxon>
        <taxon>Neoteleostei</taxon>
        <taxon>Acanthomorphata</taxon>
        <taxon>Ovalentaria</taxon>
        <taxon>Cichlomorphae</taxon>
        <taxon>Cichliformes</taxon>
        <taxon>Cichlidae</taxon>
        <taxon>New World cichlids</taxon>
        <taxon>Cichlasomatinae</taxon>
        <taxon>Heroini</taxon>
        <taxon>Amphilophus</taxon>
    </lineage>
</organism>
<dbReference type="Pfam" id="PF00059">
    <property type="entry name" value="Lectin_C"/>
    <property type="match status" value="1"/>
</dbReference>
<dbReference type="Proteomes" id="UP000261340">
    <property type="component" value="Unplaced"/>
</dbReference>
<dbReference type="OMA" id="FERENCW"/>
<evidence type="ECO:0000313" key="4">
    <source>
        <dbReference type="Ensembl" id="ENSACIP00000007584.1"/>
    </source>
</evidence>
<dbReference type="PANTHER" id="PTHR22803">
    <property type="entry name" value="MANNOSE, PHOSPHOLIPASE, LECTIN RECEPTOR RELATED"/>
    <property type="match status" value="1"/>
</dbReference>
<dbReference type="STRING" id="61819.ENSACIP00000007584"/>
<dbReference type="Gene3D" id="3.10.100.10">
    <property type="entry name" value="Mannose-Binding Protein A, subunit A"/>
    <property type="match status" value="1"/>
</dbReference>
<reference evidence="4" key="1">
    <citation type="submission" date="2025-08" db="UniProtKB">
        <authorList>
            <consortium name="Ensembl"/>
        </authorList>
    </citation>
    <scope>IDENTIFICATION</scope>
</reference>
<reference evidence="4" key="2">
    <citation type="submission" date="2025-09" db="UniProtKB">
        <authorList>
            <consortium name="Ensembl"/>
        </authorList>
    </citation>
    <scope>IDENTIFICATION</scope>
</reference>
<dbReference type="GO" id="GO:0030246">
    <property type="term" value="F:carbohydrate binding"/>
    <property type="evidence" value="ECO:0007669"/>
    <property type="project" value="UniProtKB-KW"/>
</dbReference>
<proteinExistence type="predicted"/>
<dbReference type="PROSITE" id="PS50041">
    <property type="entry name" value="C_TYPE_LECTIN_2"/>
    <property type="match status" value="1"/>
</dbReference>
<sequence>MFDFLVPCVSQCSVSGLRLCSLDSTTSDFEVIIKNLTEEQNKRLNMLGECDAENYYHYHYCCCCCCFCYLFKHNFEVSFLLSSAAHYIQQEWKYFSHSVYYISSIKKSWNDSREDCLQRNADLVIINSREEQTFMRQFKKRAWIGLTDTEKEGTWKWVDGTQPTISYWGTDEPNSDKGRDEDCGEIQFFERENCWNDTPCDTEKVWICEKNLTL</sequence>
<evidence type="ECO:0000259" key="3">
    <source>
        <dbReference type="PROSITE" id="PS50041"/>
    </source>
</evidence>
<dbReference type="CDD" id="cd03590">
    <property type="entry name" value="CLECT_DC-SIGN_like"/>
    <property type="match status" value="1"/>
</dbReference>
<keyword evidence="5" id="KW-1185">Reference proteome</keyword>
<dbReference type="InterPro" id="IPR018378">
    <property type="entry name" value="C-type_lectin_CS"/>
</dbReference>
<dbReference type="InterPro" id="IPR050111">
    <property type="entry name" value="C-type_lectin/snaclec_domain"/>
</dbReference>
<evidence type="ECO:0000313" key="5">
    <source>
        <dbReference type="Proteomes" id="UP000261340"/>
    </source>
</evidence>
<keyword evidence="2" id="KW-1015">Disulfide bond</keyword>
<dbReference type="InterPro" id="IPR001304">
    <property type="entry name" value="C-type_lectin-like"/>
</dbReference>
<evidence type="ECO:0000256" key="2">
    <source>
        <dbReference type="ARBA" id="ARBA00023157"/>
    </source>
</evidence>
<dbReference type="GeneTree" id="ENSGT01020000230338"/>